<evidence type="ECO:0000256" key="1">
    <source>
        <dbReference type="ARBA" id="ARBA00022737"/>
    </source>
</evidence>
<proteinExistence type="predicted"/>
<evidence type="ECO:0000259" key="3">
    <source>
        <dbReference type="Pfam" id="PF24883"/>
    </source>
</evidence>
<dbReference type="PANTHER" id="PTHR10039">
    <property type="entry name" value="AMELOGENIN"/>
    <property type="match status" value="1"/>
</dbReference>
<evidence type="ECO:0000313" key="4">
    <source>
        <dbReference type="EMBL" id="KAK6540951.1"/>
    </source>
</evidence>
<gene>
    <name evidence="4" type="ORF">TWF694_008332</name>
</gene>
<comment type="caution">
    <text evidence="4">The sequence shown here is derived from an EMBL/GenBank/DDBJ whole genome shotgun (WGS) entry which is preliminary data.</text>
</comment>
<dbReference type="Proteomes" id="UP001365542">
    <property type="component" value="Unassembled WGS sequence"/>
</dbReference>
<feature type="region of interest" description="Disordered" evidence="2">
    <location>
        <begin position="648"/>
        <end position="694"/>
    </location>
</feature>
<dbReference type="Pfam" id="PF24883">
    <property type="entry name" value="NPHP3_N"/>
    <property type="match status" value="1"/>
</dbReference>
<evidence type="ECO:0000256" key="2">
    <source>
        <dbReference type="SAM" id="MobiDB-lite"/>
    </source>
</evidence>
<dbReference type="InterPro" id="IPR027417">
    <property type="entry name" value="P-loop_NTPase"/>
</dbReference>
<dbReference type="InterPro" id="IPR056884">
    <property type="entry name" value="NPHP3-like_N"/>
</dbReference>
<dbReference type="Gene3D" id="3.40.50.300">
    <property type="entry name" value="P-loop containing nucleotide triphosphate hydrolases"/>
    <property type="match status" value="1"/>
</dbReference>
<keyword evidence="1" id="KW-0677">Repeat</keyword>
<feature type="domain" description="Nephrocystin 3-like N-terminal" evidence="3">
    <location>
        <begin position="304"/>
        <end position="485"/>
    </location>
</feature>
<feature type="compositionally biased region" description="Polar residues" evidence="2">
    <location>
        <begin position="659"/>
        <end position="671"/>
    </location>
</feature>
<keyword evidence="5" id="KW-1185">Reference proteome</keyword>
<sequence length="882" mass="99523">MSKIVPVPPPPRKSLQRCFQQATLKFHTELLPATEKDPGLKAALENFLKGTNLDQLTDTCKGLRDTLEEKANSAYRLWHTLDQLKSVGDVFMDFAPESVSMVWFGISALITIGNARVQTKLLICGTCDSIANIIVDCIRWEARMAQVTAGTPKFEIWETDMPDLIFNILDFLWRARPHMTQNRIKRIGTGLKDLFTQELQAKVDAIVEKYEKIAKLAQAHFEESVFHESLKTGTKIDQITKDLKNYVSIGNDVVDALQKQALLYELDRQQGKITNSRSHTLHFASLNDRLTRIVQDRNGSPVASWLFSEPEYIDWKSTSNATSLLCIRGPRGHGKSVAMMSSCRELLLSSTPDTKPLVCHFFFKKGEQDIQQSRTGLESILYQLLDSNELRGDIPALVAAVQALNPTFADTDPNEPQRKPTNFWDSHVSLCETIGKVAEGIPRRVYIMVDALDECQDRRENNLTQNLISIAEKRSDGVKVIISARDSIDIASEMGTLLPEYISFVEITSAKNSSDLEAYLKHDVGIILQRRINQSLFPIEFNTELLRIVQIVHAKAKGDFTLARMIIASLKQPSKDSLEKKIARLPAAIGDIYMANLESLTPDEQELIVSALKWVVWSVSGVNVMEISDHYREAYKEYFDMPTSLSTERKLEDEEKSTHLSSPGSDTSGELYTTDEEPEPAVKSADPSSLTRYVQDNPLEDPEIKDMMFHLENAGRDFFKVDRNTGLVNVDISVREWIQESNQDSSSTVESRGFSKTRDPKGHTVFRFTLTPSFIRYGDSLSELFSDREAHMSIAINILRALNNARFQDKYMPWREEPGTSRRATAARKINKSQYEDTKSTIGKITYAFYRNGGIIPKSAKAGGQNFSPSFQYSHDRRTAAV</sequence>
<accession>A0AAV9XHA4</accession>
<dbReference type="EMBL" id="JAVHJO010000004">
    <property type="protein sequence ID" value="KAK6540951.1"/>
    <property type="molecule type" value="Genomic_DNA"/>
</dbReference>
<evidence type="ECO:0000313" key="5">
    <source>
        <dbReference type="Proteomes" id="UP001365542"/>
    </source>
</evidence>
<protein>
    <recommendedName>
        <fullName evidence="3">Nephrocystin 3-like N-terminal domain-containing protein</fullName>
    </recommendedName>
</protein>
<dbReference type="AlphaFoldDB" id="A0AAV9XHA4"/>
<reference evidence="4 5" key="1">
    <citation type="submission" date="2019-10" db="EMBL/GenBank/DDBJ databases">
        <authorList>
            <person name="Palmer J.M."/>
        </authorList>
    </citation>
    <scope>NUCLEOTIDE SEQUENCE [LARGE SCALE GENOMIC DNA]</scope>
    <source>
        <strain evidence="4 5">TWF694</strain>
    </source>
</reference>
<feature type="compositionally biased region" description="Basic and acidic residues" evidence="2">
    <location>
        <begin position="648"/>
        <end position="658"/>
    </location>
</feature>
<organism evidence="4 5">
    <name type="scientific">Orbilia ellipsospora</name>
    <dbReference type="NCBI Taxonomy" id="2528407"/>
    <lineage>
        <taxon>Eukaryota</taxon>
        <taxon>Fungi</taxon>
        <taxon>Dikarya</taxon>
        <taxon>Ascomycota</taxon>
        <taxon>Pezizomycotina</taxon>
        <taxon>Orbiliomycetes</taxon>
        <taxon>Orbiliales</taxon>
        <taxon>Orbiliaceae</taxon>
        <taxon>Orbilia</taxon>
    </lineage>
</organism>
<name>A0AAV9XHA4_9PEZI</name>